<dbReference type="Pfam" id="PF01545">
    <property type="entry name" value="Cation_efflux"/>
    <property type="match status" value="1"/>
</dbReference>
<dbReference type="InterPro" id="IPR040177">
    <property type="entry name" value="SLC30A9"/>
</dbReference>
<evidence type="ECO:0000313" key="8">
    <source>
        <dbReference type="EMBL" id="KAK9101723.1"/>
    </source>
</evidence>
<comment type="subcellular location">
    <subcellularLocation>
        <location evidence="1">Membrane</location>
        <topology evidence="1">Multi-pass membrane protein</topology>
    </subcellularLocation>
</comment>
<evidence type="ECO:0000259" key="7">
    <source>
        <dbReference type="Pfam" id="PF01545"/>
    </source>
</evidence>
<dbReference type="Gene3D" id="1.20.1510.10">
    <property type="entry name" value="Cation efflux protein transmembrane domain"/>
    <property type="match status" value="1"/>
</dbReference>
<dbReference type="InterPro" id="IPR058533">
    <property type="entry name" value="Cation_efflux_TM"/>
</dbReference>
<dbReference type="SUPFAM" id="SSF161111">
    <property type="entry name" value="Cation efflux protein transmembrane domain-like"/>
    <property type="match status" value="1"/>
</dbReference>
<keyword evidence="3 6" id="KW-0812">Transmembrane</keyword>
<feature type="transmembrane region" description="Helical" evidence="6">
    <location>
        <begin position="119"/>
        <end position="140"/>
    </location>
</feature>
<keyword evidence="9" id="KW-1185">Reference proteome</keyword>
<dbReference type="GO" id="GO:0006829">
    <property type="term" value="P:zinc ion transport"/>
    <property type="evidence" value="ECO:0007669"/>
    <property type="project" value="InterPro"/>
</dbReference>
<evidence type="ECO:0000256" key="3">
    <source>
        <dbReference type="ARBA" id="ARBA00022692"/>
    </source>
</evidence>
<dbReference type="PANTHER" id="PTHR13414:SF9">
    <property type="entry name" value="PROTON-COUPLED ZINC ANTIPORTER SLC30A9, MITOCHONDRIAL"/>
    <property type="match status" value="1"/>
</dbReference>
<evidence type="ECO:0000256" key="2">
    <source>
        <dbReference type="ARBA" id="ARBA00022448"/>
    </source>
</evidence>
<name>A0AAP0F549_9MAGN</name>
<evidence type="ECO:0000313" key="9">
    <source>
        <dbReference type="Proteomes" id="UP001417504"/>
    </source>
</evidence>
<dbReference type="GO" id="GO:0008324">
    <property type="term" value="F:monoatomic cation transmembrane transporter activity"/>
    <property type="evidence" value="ECO:0007669"/>
    <property type="project" value="InterPro"/>
</dbReference>
<dbReference type="GO" id="GO:0016020">
    <property type="term" value="C:membrane"/>
    <property type="evidence" value="ECO:0007669"/>
    <property type="project" value="UniProtKB-SubCell"/>
</dbReference>
<keyword evidence="4 6" id="KW-1133">Transmembrane helix</keyword>
<keyword evidence="2" id="KW-0813">Transport</keyword>
<feature type="domain" description="Cation efflux protein transmembrane" evidence="7">
    <location>
        <begin position="121"/>
        <end position="167"/>
    </location>
</feature>
<organism evidence="8 9">
    <name type="scientific">Stephania japonica</name>
    <dbReference type="NCBI Taxonomy" id="461633"/>
    <lineage>
        <taxon>Eukaryota</taxon>
        <taxon>Viridiplantae</taxon>
        <taxon>Streptophyta</taxon>
        <taxon>Embryophyta</taxon>
        <taxon>Tracheophyta</taxon>
        <taxon>Spermatophyta</taxon>
        <taxon>Magnoliopsida</taxon>
        <taxon>Ranunculales</taxon>
        <taxon>Menispermaceae</taxon>
        <taxon>Menispermoideae</taxon>
        <taxon>Cissampelideae</taxon>
        <taxon>Stephania</taxon>
    </lineage>
</organism>
<dbReference type="GO" id="GO:0005783">
    <property type="term" value="C:endoplasmic reticulum"/>
    <property type="evidence" value="ECO:0007669"/>
    <property type="project" value="TreeGrafter"/>
</dbReference>
<dbReference type="AlphaFoldDB" id="A0AAP0F549"/>
<gene>
    <name evidence="8" type="ORF">Sjap_018977</name>
</gene>
<dbReference type="EMBL" id="JBBNAE010000008">
    <property type="protein sequence ID" value="KAK9101723.1"/>
    <property type="molecule type" value="Genomic_DNA"/>
</dbReference>
<dbReference type="PANTHER" id="PTHR13414">
    <property type="entry name" value="HUEL-CATION TRANSPORTER"/>
    <property type="match status" value="1"/>
</dbReference>
<accession>A0AAP0F549</accession>
<reference evidence="8 9" key="1">
    <citation type="submission" date="2024-01" db="EMBL/GenBank/DDBJ databases">
        <title>Genome assemblies of Stephania.</title>
        <authorList>
            <person name="Yang L."/>
        </authorList>
    </citation>
    <scope>NUCLEOTIDE SEQUENCE [LARGE SCALE GENOMIC DNA]</scope>
    <source>
        <strain evidence="8">QJT</strain>
        <tissue evidence="8">Leaf</tissue>
    </source>
</reference>
<protein>
    <recommendedName>
        <fullName evidence="7">Cation efflux protein transmembrane domain-containing protein</fullName>
    </recommendedName>
</protein>
<dbReference type="InterPro" id="IPR027469">
    <property type="entry name" value="Cation_efflux_TMD_sf"/>
</dbReference>
<dbReference type="GO" id="GO:0006882">
    <property type="term" value="P:intracellular zinc ion homeostasis"/>
    <property type="evidence" value="ECO:0007669"/>
    <property type="project" value="TreeGrafter"/>
</dbReference>
<evidence type="ECO:0000256" key="4">
    <source>
        <dbReference type="ARBA" id="ARBA00022989"/>
    </source>
</evidence>
<comment type="caution">
    <text evidence="8">The sequence shown here is derived from an EMBL/GenBank/DDBJ whole genome shotgun (WGS) entry which is preliminary data.</text>
</comment>
<evidence type="ECO:0000256" key="1">
    <source>
        <dbReference type="ARBA" id="ARBA00004141"/>
    </source>
</evidence>
<feature type="transmembrane region" description="Helical" evidence="6">
    <location>
        <begin position="230"/>
        <end position="253"/>
    </location>
</feature>
<evidence type="ECO:0000256" key="6">
    <source>
        <dbReference type="SAM" id="Phobius"/>
    </source>
</evidence>
<keyword evidence="5 6" id="KW-0472">Membrane</keyword>
<sequence>MHIPMSQEYKRSPAFSKPFYGVPSRSHPPIPARILLQPSEIAGIQRPHLLRFVLCSSGPLSDFTSLENRRSSEGSTSVRLLSYHHYSQRHDFFTKASEAKKLKIAEAKKSTIDDHSQRAVTTALWANFFVFSLKFGVWLLTSSHVMLAEMVHSVADFANQLMVSVALEELQMRCTHMVNIRRDLFGPRYLPLAFFALARCYNRPWISKLVDFSGDRLQSLLVPQTNIQDAALVIGGSFLVEGASLVVAIHALLGKVFF</sequence>
<proteinExistence type="predicted"/>
<dbReference type="Proteomes" id="UP001417504">
    <property type="component" value="Unassembled WGS sequence"/>
</dbReference>
<evidence type="ECO:0000256" key="5">
    <source>
        <dbReference type="ARBA" id="ARBA00023136"/>
    </source>
</evidence>